<dbReference type="RefSeq" id="WP_265675803.1">
    <property type="nucleotide sequence ID" value="NZ_JAKRRY010000020.1"/>
</dbReference>
<evidence type="ECO:0000313" key="2">
    <source>
        <dbReference type="Proteomes" id="UP001155587"/>
    </source>
</evidence>
<name>A0A9X3CPT8_9VIBR</name>
<evidence type="ECO:0000313" key="1">
    <source>
        <dbReference type="EMBL" id="MCW8347279.1"/>
    </source>
</evidence>
<organism evidence="1 2">
    <name type="scientific">Vibrio qingdaonensis</name>
    <dbReference type="NCBI Taxonomy" id="2829491"/>
    <lineage>
        <taxon>Bacteria</taxon>
        <taxon>Pseudomonadati</taxon>
        <taxon>Pseudomonadota</taxon>
        <taxon>Gammaproteobacteria</taxon>
        <taxon>Vibrionales</taxon>
        <taxon>Vibrionaceae</taxon>
        <taxon>Vibrio</taxon>
    </lineage>
</organism>
<dbReference type="AlphaFoldDB" id="A0A9X3CPT8"/>
<keyword evidence="2" id="KW-1185">Reference proteome</keyword>
<gene>
    <name evidence="1" type="ORF">MD535_14830</name>
</gene>
<dbReference type="Proteomes" id="UP001155587">
    <property type="component" value="Unassembled WGS sequence"/>
</dbReference>
<accession>A0A9X3CPT8</accession>
<comment type="caution">
    <text evidence="1">The sequence shown here is derived from an EMBL/GenBank/DDBJ whole genome shotgun (WGS) entry which is preliminary data.</text>
</comment>
<proteinExistence type="predicted"/>
<reference evidence="1" key="1">
    <citation type="submission" date="2022-02" db="EMBL/GenBank/DDBJ databases">
        <title>Vibrio sp. nov, a new bacterium isolated from seawater.</title>
        <authorList>
            <person name="Yuan Y."/>
        </authorList>
    </citation>
    <scope>NUCLEOTIDE SEQUENCE</scope>
    <source>
        <strain evidence="1">ZSDZ65</strain>
    </source>
</reference>
<dbReference type="EMBL" id="JAKRRY010000020">
    <property type="protein sequence ID" value="MCW8347279.1"/>
    <property type="molecule type" value="Genomic_DNA"/>
</dbReference>
<dbReference type="Pfam" id="PF14056">
    <property type="entry name" value="DUF4250"/>
    <property type="match status" value="1"/>
</dbReference>
<sequence length="63" mass="7088">MNLASFATMDTVMLMSIINMKLRDDFNGSLDELCATHDLDKQALIDKLSQAGFDYLAEIGQFR</sequence>
<protein>
    <submittedName>
        <fullName evidence="1">DUF4250 domain-containing protein</fullName>
    </submittedName>
</protein>
<dbReference type="InterPro" id="IPR025346">
    <property type="entry name" value="DUF4250"/>
</dbReference>